<feature type="binding site" evidence="1">
    <location>
        <begin position="77"/>
        <end position="79"/>
    </location>
    <ligand>
        <name>FAD</name>
        <dbReference type="ChEBI" id="CHEBI:57692"/>
        <note>ligand shared between neighboring subunits</note>
    </ligand>
</feature>
<evidence type="ECO:0000313" key="3">
    <source>
        <dbReference type="Proteomes" id="UP000192569"/>
    </source>
</evidence>
<dbReference type="NCBIfam" id="TIGR02170">
    <property type="entry name" value="thyX"/>
    <property type="match status" value="1"/>
</dbReference>
<comment type="function">
    <text evidence="1">Catalyzes the reductive methylation of 2'-deoxyuridine-5'-monophosphate (dUMP) to 2'-deoxythymidine-5'-monophosphate (dTMP) while utilizing 5,10-methylenetetrahydrofolate (mTHF) as the methyl donor, and NADPH and FADH(2) as the reductant.</text>
</comment>
<comment type="catalytic activity">
    <reaction evidence="1">
        <text>dUMP + (6R)-5,10-methylene-5,6,7,8-tetrahydrofolate + NADPH + H(+) = dTMP + (6S)-5,6,7,8-tetrahydrofolate + NADP(+)</text>
        <dbReference type="Rhea" id="RHEA:29043"/>
        <dbReference type="ChEBI" id="CHEBI:15378"/>
        <dbReference type="ChEBI" id="CHEBI:15636"/>
        <dbReference type="ChEBI" id="CHEBI:57453"/>
        <dbReference type="ChEBI" id="CHEBI:57783"/>
        <dbReference type="ChEBI" id="CHEBI:58349"/>
        <dbReference type="ChEBI" id="CHEBI:63528"/>
        <dbReference type="ChEBI" id="CHEBI:246422"/>
        <dbReference type="EC" id="2.1.1.148"/>
    </reaction>
</comment>
<dbReference type="HAMAP" id="MF_01408">
    <property type="entry name" value="ThyX"/>
    <property type="match status" value="1"/>
</dbReference>
<keyword evidence="1" id="KW-0545">Nucleotide biosynthesis</keyword>
<feature type="binding site" evidence="1">
    <location>
        <begin position="154"/>
        <end position="156"/>
    </location>
    <ligand>
        <name>FAD</name>
        <dbReference type="ChEBI" id="CHEBI:57692"/>
        <note>ligand shared between neighboring subunits</note>
    </ligand>
</feature>
<dbReference type="STRING" id="698762.SAMN00808754_0022"/>
<dbReference type="PANTHER" id="PTHR34934">
    <property type="entry name" value="FLAVIN-DEPENDENT THYMIDYLATE SYNTHASE"/>
    <property type="match status" value="1"/>
</dbReference>
<dbReference type="SUPFAM" id="SSF69796">
    <property type="entry name" value="Thymidylate synthase-complementing protein Thy1"/>
    <property type="match status" value="1"/>
</dbReference>
<organism evidence="2 3">
    <name type="scientific">Thermanaeromonas toyohensis ToBE</name>
    <dbReference type="NCBI Taxonomy" id="698762"/>
    <lineage>
        <taxon>Bacteria</taxon>
        <taxon>Bacillati</taxon>
        <taxon>Bacillota</taxon>
        <taxon>Clostridia</taxon>
        <taxon>Neomoorellales</taxon>
        <taxon>Neomoorellaceae</taxon>
        <taxon>Thermanaeromonas</taxon>
    </lineage>
</organism>
<feature type="binding site" evidence="1">
    <location>
        <position position="85"/>
    </location>
    <ligand>
        <name>FAD</name>
        <dbReference type="ChEBI" id="CHEBI:57692"/>
        <note>ligand shared between neighboring subunits</note>
    </ligand>
</feature>
<dbReference type="GO" id="GO:0004799">
    <property type="term" value="F:thymidylate synthase activity"/>
    <property type="evidence" value="ECO:0007669"/>
    <property type="project" value="TreeGrafter"/>
</dbReference>
<sequence>MELIAYTPEPEKIVAAAARICYSQRGAAEILENMEDKEVDRLIKLLLSCGHESPVEHVTFTFAIEGVSRALSHQLVRHRIASYSQRSQRYVSEENFPYIVPPSINGEPEALEIFENCLSQIREAYARLTKLVPREDARYILPQACETKLICTFNARSLFNFFRLRCCSRAQWEIRALALKMREVVRQVAPRLFAKAGPNCEVLGICYEGPFSCGRAPVVKSRGEIEEE</sequence>
<dbReference type="PANTHER" id="PTHR34934:SF1">
    <property type="entry name" value="FLAVIN-DEPENDENT THYMIDYLATE SYNTHASE"/>
    <property type="match status" value="1"/>
</dbReference>
<feature type="binding site" description="in other chain" evidence="1">
    <location>
        <begin position="85"/>
        <end position="89"/>
    </location>
    <ligand>
        <name>dUMP</name>
        <dbReference type="ChEBI" id="CHEBI:246422"/>
        <note>ligand shared between dimeric partners</note>
    </ligand>
</feature>
<name>A0A1W1V5C2_9FIRM</name>
<dbReference type="PROSITE" id="PS51331">
    <property type="entry name" value="THYX"/>
    <property type="match status" value="1"/>
</dbReference>
<dbReference type="AlphaFoldDB" id="A0A1W1V5C2"/>
<feature type="binding site" evidence="1">
    <location>
        <position position="160"/>
    </location>
    <ligand>
        <name>FAD</name>
        <dbReference type="ChEBI" id="CHEBI:57692"/>
        <note>ligand shared between neighboring subunits</note>
    </ligand>
</feature>
<comment type="subunit">
    <text evidence="1">Homotetramer.</text>
</comment>
<accession>A0A1W1V5C2</accession>
<dbReference type="CDD" id="cd20175">
    <property type="entry name" value="ThyX"/>
    <property type="match status" value="1"/>
</dbReference>
<dbReference type="EC" id="2.1.1.148" evidence="1"/>
<comment type="similarity">
    <text evidence="1">Belongs to the thymidylate synthase ThyX family.</text>
</comment>
<feature type="binding site" description="in other chain" evidence="1">
    <location>
        <position position="138"/>
    </location>
    <ligand>
        <name>dUMP</name>
        <dbReference type="ChEBI" id="CHEBI:246422"/>
        <note>ligand shared between dimeric partners</note>
    </ligand>
</feature>
<proteinExistence type="inferred from homology"/>
<dbReference type="GO" id="GO:0050660">
    <property type="term" value="F:flavin adenine dinucleotide binding"/>
    <property type="evidence" value="ECO:0007669"/>
    <property type="project" value="UniProtKB-UniRule"/>
</dbReference>
<dbReference type="GO" id="GO:0006235">
    <property type="term" value="P:dTTP biosynthetic process"/>
    <property type="evidence" value="ECO:0007669"/>
    <property type="project" value="UniProtKB-UniRule"/>
</dbReference>
<evidence type="ECO:0000256" key="1">
    <source>
        <dbReference type="HAMAP-Rule" id="MF_01408"/>
    </source>
</evidence>
<dbReference type="GO" id="GO:0050797">
    <property type="term" value="F:thymidylate synthase (FAD) activity"/>
    <property type="evidence" value="ECO:0007669"/>
    <property type="project" value="UniProtKB-UniRule"/>
</dbReference>
<keyword evidence="1" id="KW-0521">NADP</keyword>
<dbReference type="Proteomes" id="UP000192569">
    <property type="component" value="Chromosome I"/>
</dbReference>
<keyword evidence="1" id="KW-0489">Methyltransferase</keyword>
<dbReference type="Gene3D" id="3.30.1360.170">
    <property type="match status" value="1"/>
</dbReference>
<dbReference type="GO" id="GO:0032259">
    <property type="term" value="P:methylation"/>
    <property type="evidence" value="ECO:0007669"/>
    <property type="project" value="UniProtKB-KW"/>
</dbReference>
<dbReference type="InterPro" id="IPR003669">
    <property type="entry name" value="Thymidylate_synthase_ThyX"/>
</dbReference>
<keyword evidence="1" id="KW-0285">Flavoprotein</keyword>
<comment type="pathway">
    <text evidence="1">Pyrimidine metabolism; dTTP biosynthesis.</text>
</comment>
<comment type="cofactor">
    <cofactor evidence="1">
        <name>FAD</name>
        <dbReference type="ChEBI" id="CHEBI:57692"/>
    </cofactor>
    <text evidence="1">Binds 4 FAD per tetramer. Each FAD binding site is formed by three monomers.</text>
</comment>
<dbReference type="GO" id="GO:0006231">
    <property type="term" value="P:dTMP biosynthetic process"/>
    <property type="evidence" value="ECO:0007669"/>
    <property type="project" value="UniProtKB-UniRule"/>
</dbReference>
<dbReference type="UniPathway" id="UPA00575"/>
<keyword evidence="3" id="KW-1185">Reference proteome</keyword>
<keyword evidence="1" id="KW-0274">FAD</keyword>
<feature type="active site" description="Involved in ionization of N3 of dUMP, leading to its activation" evidence="1">
    <location>
        <position position="165"/>
    </location>
</feature>
<feature type="binding site" evidence="1">
    <location>
        <position position="165"/>
    </location>
    <ligand>
        <name>dUMP</name>
        <dbReference type="ChEBI" id="CHEBI:246422"/>
        <note>ligand shared between dimeric partners</note>
    </ligand>
</feature>
<dbReference type="EMBL" id="LT838272">
    <property type="protein sequence ID" value="SMB88562.1"/>
    <property type="molecule type" value="Genomic_DNA"/>
</dbReference>
<feature type="binding site" evidence="1">
    <location>
        <position position="53"/>
    </location>
    <ligand>
        <name>FAD</name>
        <dbReference type="ChEBI" id="CHEBI:57692"/>
        <note>ligand shared between neighboring subunits</note>
    </ligand>
</feature>
<dbReference type="GO" id="GO:0070402">
    <property type="term" value="F:NADPH binding"/>
    <property type="evidence" value="ECO:0007669"/>
    <property type="project" value="TreeGrafter"/>
</dbReference>
<gene>
    <name evidence="1" type="primary">thyX</name>
    <name evidence="2" type="ORF">SAMN00808754_0022</name>
</gene>
<dbReference type="Pfam" id="PF02511">
    <property type="entry name" value="Thy1"/>
    <property type="match status" value="1"/>
</dbReference>
<keyword evidence="1" id="KW-0808">Transferase</keyword>
<protein>
    <recommendedName>
        <fullName evidence="1">Flavin-dependent thymidylate synthase</fullName>
        <shortName evidence="1">FDTS</shortName>
        <ecNumber evidence="1">2.1.1.148</ecNumber>
    </recommendedName>
    <alternativeName>
        <fullName evidence="1">FAD-dependent thymidylate synthase</fullName>
    </alternativeName>
    <alternativeName>
        <fullName evidence="1">Thymidylate synthase ThyX</fullName>
        <shortName evidence="1">TS</shortName>
        <shortName evidence="1">TSase</shortName>
    </alternativeName>
</protein>
<reference evidence="2 3" key="1">
    <citation type="submission" date="2017-04" db="EMBL/GenBank/DDBJ databases">
        <authorList>
            <person name="Afonso C.L."/>
            <person name="Miller P.J."/>
            <person name="Scott M.A."/>
            <person name="Spackman E."/>
            <person name="Goraichik I."/>
            <person name="Dimitrov K.M."/>
            <person name="Suarez D.L."/>
            <person name="Swayne D.E."/>
        </authorList>
    </citation>
    <scope>NUCLEOTIDE SEQUENCE [LARGE SCALE GENOMIC DNA]</scope>
    <source>
        <strain evidence="2 3">ToBE</strain>
    </source>
</reference>
<dbReference type="InterPro" id="IPR036098">
    <property type="entry name" value="Thymidylate_synthase_ThyX_sf"/>
</dbReference>
<feature type="binding site" evidence="1">
    <location>
        <begin position="74"/>
        <end position="77"/>
    </location>
    <ligand>
        <name>dUMP</name>
        <dbReference type="ChEBI" id="CHEBI:246422"/>
        <note>ligand shared between dimeric partners</note>
    </ligand>
</feature>
<evidence type="ECO:0000313" key="2">
    <source>
        <dbReference type="EMBL" id="SMB88562.1"/>
    </source>
</evidence>